<evidence type="ECO:0000313" key="2">
    <source>
        <dbReference type="Proteomes" id="UP001230188"/>
    </source>
</evidence>
<keyword evidence="2" id="KW-1185">Reference proteome</keyword>
<sequence>MKRKTRLVAEAVNFWWQSVRLVAISVAQSESDLGPVFRRNFRMGIDDFNVLPGMIRHRITTQCVAQARRSDTRGEITPEVRLAATLRFLAGGQVWDITDGYSLSTAEFYDSIWRTIDSINAELATRFPVTEADLSAVEQGFRAKSRNQCFKGCVGAIDGCIFEKQNPGCAVDNAQRYHVPRKDKYGLLAQAFENGCIPGSFFLIGDAAYCCKSWLLSPIPGSHVPGSPEDSFNYVQSALRMNVECAFGMLIRKRGVLWRKLE</sequence>
<protein>
    <recommendedName>
        <fullName evidence="3">DDE Tnp4 domain-containing protein</fullName>
    </recommendedName>
</protein>
<accession>A0AAD7XP49</accession>
<evidence type="ECO:0000313" key="1">
    <source>
        <dbReference type="EMBL" id="KAJ8607509.1"/>
    </source>
</evidence>
<gene>
    <name evidence="1" type="ORF">CTAYLR_010769</name>
</gene>
<evidence type="ECO:0008006" key="3">
    <source>
        <dbReference type="Google" id="ProtNLM"/>
    </source>
</evidence>
<dbReference type="EMBL" id="JAQMWT010000210">
    <property type="protein sequence ID" value="KAJ8607509.1"/>
    <property type="molecule type" value="Genomic_DNA"/>
</dbReference>
<comment type="caution">
    <text evidence="1">The sequence shown here is derived from an EMBL/GenBank/DDBJ whole genome shotgun (WGS) entry which is preliminary data.</text>
</comment>
<dbReference type="AlphaFoldDB" id="A0AAD7XP49"/>
<reference evidence="1" key="1">
    <citation type="submission" date="2023-01" db="EMBL/GenBank/DDBJ databases">
        <title>Metagenome sequencing of chrysophaentin producing Chrysophaeum taylorii.</title>
        <authorList>
            <person name="Davison J."/>
            <person name="Bewley C."/>
        </authorList>
    </citation>
    <scope>NUCLEOTIDE SEQUENCE</scope>
    <source>
        <strain evidence="1">NIES-1699</strain>
    </source>
</reference>
<proteinExistence type="predicted"/>
<dbReference type="Proteomes" id="UP001230188">
    <property type="component" value="Unassembled WGS sequence"/>
</dbReference>
<name>A0AAD7XP49_9STRA</name>
<organism evidence="1 2">
    <name type="scientific">Chrysophaeum taylorii</name>
    <dbReference type="NCBI Taxonomy" id="2483200"/>
    <lineage>
        <taxon>Eukaryota</taxon>
        <taxon>Sar</taxon>
        <taxon>Stramenopiles</taxon>
        <taxon>Ochrophyta</taxon>
        <taxon>Pelagophyceae</taxon>
        <taxon>Pelagomonadales</taxon>
        <taxon>Pelagomonadaceae</taxon>
        <taxon>Chrysophaeum</taxon>
    </lineage>
</organism>
<feature type="non-terminal residue" evidence="1">
    <location>
        <position position="1"/>
    </location>
</feature>